<reference evidence="3" key="3">
    <citation type="submission" date="2024-02" db="EMBL/GenBank/DDBJ databases">
        <title>Comparative genomics of Cryptococcus and Kwoniella reveals pathogenesis evolution and contrasting modes of karyotype evolution via chromosome fusion or intercentromeric recombination.</title>
        <authorList>
            <person name="Coelho M.A."/>
            <person name="David-Palma M."/>
            <person name="Shea T."/>
            <person name="Bowers K."/>
            <person name="McGinley-Smith S."/>
            <person name="Mohammad A.W."/>
            <person name="Gnirke A."/>
            <person name="Yurkov A.M."/>
            <person name="Nowrousian M."/>
            <person name="Sun S."/>
            <person name="Cuomo C.A."/>
            <person name="Heitman J."/>
        </authorList>
    </citation>
    <scope>NUCLEOTIDE SEQUENCE</scope>
    <source>
        <strain evidence="3">CBS 10117</strain>
    </source>
</reference>
<dbReference type="Proteomes" id="UP000078595">
    <property type="component" value="Chromosome 9"/>
</dbReference>
<dbReference type="InterPro" id="IPR000073">
    <property type="entry name" value="AB_hydrolase_1"/>
</dbReference>
<evidence type="ECO:0000259" key="1">
    <source>
        <dbReference type="Pfam" id="PF00561"/>
    </source>
</evidence>
<name>A0A1A5ZZQ1_9TREE</name>
<dbReference type="InterPro" id="IPR029058">
    <property type="entry name" value="AB_hydrolase_fold"/>
</dbReference>
<organism evidence="2">
    <name type="scientific">Kwoniella dejecticola CBS 10117</name>
    <dbReference type="NCBI Taxonomy" id="1296121"/>
    <lineage>
        <taxon>Eukaryota</taxon>
        <taxon>Fungi</taxon>
        <taxon>Dikarya</taxon>
        <taxon>Basidiomycota</taxon>
        <taxon>Agaricomycotina</taxon>
        <taxon>Tremellomycetes</taxon>
        <taxon>Tremellales</taxon>
        <taxon>Cryptococcaceae</taxon>
        <taxon>Kwoniella</taxon>
    </lineage>
</organism>
<evidence type="ECO:0000313" key="3">
    <source>
        <dbReference type="EMBL" id="WWC64840.1"/>
    </source>
</evidence>
<dbReference type="RefSeq" id="XP_018261137.1">
    <property type="nucleotide sequence ID" value="XM_018410134.1"/>
</dbReference>
<keyword evidence="4" id="KW-1185">Reference proteome</keyword>
<sequence length="549" mass="59379">MLAVSTIIKLHSLAFNMSTIQQIALLSLLAVLGNASPIIPRSNEAEVKPPITWVNCSEAIPLPIQQANITLPGTLPESLKCGIINVPLDYSKPMCETNNLNISFAFNSVNSKHGLLAYNAGGPGEEVQSYAWGLAGIPIEQSDHVAGLEEFDFLAMDTRGTWASNALSCPEPDFYAPIAPPKTQEEYETLSKNVKNYTSLCAENSLPKGIFEHVGSDAVAQDLESLREVLGYDKLNYLGYSYGTIYGQEYLNRFADKAGQFVLDGVATVSISNYDIVNHQGRAFDRLIERADKWCQSNNDTCPLAALGNGSVPATFKQVMEQYANSTDTPSADIAGLLSIGLFSGNPLFESFTGALALAATGNTSALHYTDDFAAAFTQSSLSATLPTLCSDFKVDNPSWEGYNDLIEKVHHNDKYGGSDGIFYLAIAMCASFPTVGTSDLKWRYTNVTDHPTLLATSDYDLNTPTELTDVTRQYNPNSTMLVRHGDDHGSFFVPGPVRDAMLAYFYNATIPAPCEGDVHSVYAVGTNRTGIVDPYVAPIGEVAGDVIE</sequence>
<gene>
    <name evidence="2" type="ORF">I303_06858</name>
    <name evidence="3" type="ORF">I303_107454</name>
</gene>
<protein>
    <recommendedName>
        <fullName evidence="1">AB hydrolase-1 domain-containing protein</fullName>
    </recommendedName>
</protein>
<proteinExistence type="predicted"/>
<dbReference type="Pfam" id="PF00561">
    <property type="entry name" value="Abhydrolase_1"/>
    <property type="match status" value="1"/>
</dbReference>
<feature type="domain" description="AB hydrolase-1" evidence="1">
    <location>
        <begin position="148"/>
        <end position="493"/>
    </location>
</feature>
<dbReference type="KEGG" id="kdj:28970557"/>
<evidence type="ECO:0000313" key="2">
    <source>
        <dbReference type="EMBL" id="OBR83295.1"/>
    </source>
</evidence>
<dbReference type="OrthoDB" id="413670at2759"/>
<dbReference type="GeneID" id="28970557"/>
<dbReference type="EMBL" id="CP144538">
    <property type="protein sequence ID" value="WWC64840.1"/>
    <property type="molecule type" value="Genomic_DNA"/>
</dbReference>
<dbReference type="Gene3D" id="3.40.50.1820">
    <property type="entry name" value="alpha/beta hydrolase"/>
    <property type="match status" value="1"/>
</dbReference>
<evidence type="ECO:0000313" key="4">
    <source>
        <dbReference type="Proteomes" id="UP000078595"/>
    </source>
</evidence>
<dbReference type="SUPFAM" id="SSF53474">
    <property type="entry name" value="alpha/beta-Hydrolases"/>
    <property type="match status" value="2"/>
</dbReference>
<dbReference type="EMBL" id="KI894034">
    <property type="protein sequence ID" value="OBR83295.1"/>
    <property type="molecule type" value="Genomic_DNA"/>
</dbReference>
<reference evidence="3" key="2">
    <citation type="submission" date="2013-07" db="EMBL/GenBank/DDBJ databases">
        <authorList>
            <consortium name="The Broad Institute Genome Sequencing Platform"/>
            <person name="Cuomo C."/>
            <person name="Litvintseva A."/>
            <person name="Chen Y."/>
            <person name="Heitman J."/>
            <person name="Sun S."/>
            <person name="Springer D."/>
            <person name="Dromer F."/>
            <person name="Young S.K."/>
            <person name="Zeng Q."/>
            <person name="Gargeya S."/>
            <person name="Fitzgerald M."/>
            <person name="Abouelleil A."/>
            <person name="Alvarado L."/>
            <person name="Berlin A.M."/>
            <person name="Chapman S.B."/>
            <person name="Dewar J."/>
            <person name="Goldberg J."/>
            <person name="Griggs A."/>
            <person name="Gujja S."/>
            <person name="Hansen M."/>
            <person name="Howarth C."/>
            <person name="Imamovic A."/>
            <person name="Larimer J."/>
            <person name="McCowan C."/>
            <person name="Murphy C."/>
            <person name="Pearson M."/>
            <person name="Priest M."/>
            <person name="Roberts A."/>
            <person name="Saif S."/>
            <person name="Shea T."/>
            <person name="Sykes S."/>
            <person name="Wortman J."/>
            <person name="Nusbaum C."/>
            <person name="Birren B."/>
        </authorList>
    </citation>
    <scope>NUCLEOTIDE SEQUENCE</scope>
    <source>
        <strain evidence="3">CBS 10117</strain>
    </source>
</reference>
<reference evidence="2" key="1">
    <citation type="submission" date="2013-07" db="EMBL/GenBank/DDBJ databases">
        <title>The Genome Sequence of Cryptococcus dejecticola CBS10117.</title>
        <authorList>
            <consortium name="The Broad Institute Genome Sequencing Platform"/>
            <person name="Cuomo C."/>
            <person name="Litvintseva A."/>
            <person name="Chen Y."/>
            <person name="Heitman J."/>
            <person name="Sun S."/>
            <person name="Springer D."/>
            <person name="Dromer F."/>
            <person name="Young S.K."/>
            <person name="Zeng Q."/>
            <person name="Gargeya S."/>
            <person name="Fitzgerald M."/>
            <person name="Abouelleil A."/>
            <person name="Alvarado L."/>
            <person name="Berlin A.M."/>
            <person name="Chapman S.B."/>
            <person name="Dewar J."/>
            <person name="Goldberg J."/>
            <person name="Griggs A."/>
            <person name="Gujja S."/>
            <person name="Hansen M."/>
            <person name="Howarth C."/>
            <person name="Imamovic A."/>
            <person name="Larimer J."/>
            <person name="McCowan C."/>
            <person name="Murphy C."/>
            <person name="Pearson M."/>
            <person name="Priest M."/>
            <person name="Roberts A."/>
            <person name="Saif S."/>
            <person name="Shea T."/>
            <person name="Sykes S."/>
            <person name="Wortman J."/>
            <person name="Nusbaum C."/>
            <person name="Birren B."/>
        </authorList>
    </citation>
    <scope>NUCLEOTIDE SEQUENCE [LARGE SCALE GENOMIC DNA]</scope>
    <source>
        <strain evidence="2">CBS 10117</strain>
    </source>
</reference>
<accession>A0A1A5ZZQ1</accession>
<dbReference type="STRING" id="1296121.A0A1A5ZZQ1"/>
<dbReference type="AlphaFoldDB" id="A0A1A5ZZQ1"/>
<dbReference type="VEuPathDB" id="FungiDB:I303_06858"/>